<feature type="compositionally biased region" description="Low complexity" evidence="1">
    <location>
        <begin position="38"/>
        <end position="49"/>
    </location>
</feature>
<name>A0A835Y731_9CHLO</name>
<sequence length="70" mass="7147">MRPRPQSSALAPALHAQDNLVQLGWITRLGVEGAAACPAPGSATAGAAGQPPPPLDRSWMLDAGRWGGGY</sequence>
<gene>
    <name evidence="2" type="ORF">HYH03_004671</name>
</gene>
<evidence type="ECO:0000313" key="2">
    <source>
        <dbReference type="EMBL" id="KAG2497522.1"/>
    </source>
</evidence>
<comment type="caution">
    <text evidence="2">The sequence shown here is derived from an EMBL/GenBank/DDBJ whole genome shotgun (WGS) entry which is preliminary data.</text>
</comment>
<dbReference type="Proteomes" id="UP000612055">
    <property type="component" value="Unassembled WGS sequence"/>
</dbReference>
<reference evidence="2" key="1">
    <citation type="journal article" date="2020" name="bioRxiv">
        <title>Comparative genomics of Chlamydomonas.</title>
        <authorList>
            <person name="Craig R.J."/>
            <person name="Hasan A.R."/>
            <person name="Ness R.W."/>
            <person name="Keightley P.D."/>
        </authorList>
    </citation>
    <scope>NUCLEOTIDE SEQUENCE</scope>
    <source>
        <strain evidence="2">CCAP 11/70</strain>
    </source>
</reference>
<protein>
    <submittedName>
        <fullName evidence="2">Uncharacterized protein</fullName>
    </submittedName>
</protein>
<dbReference type="AlphaFoldDB" id="A0A835Y731"/>
<feature type="region of interest" description="Disordered" evidence="1">
    <location>
        <begin position="38"/>
        <end position="70"/>
    </location>
</feature>
<organism evidence="2 3">
    <name type="scientific">Edaphochlamys debaryana</name>
    <dbReference type="NCBI Taxonomy" id="47281"/>
    <lineage>
        <taxon>Eukaryota</taxon>
        <taxon>Viridiplantae</taxon>
        <taxon>Chlorophyta</taxon>
        <taxon>core chlorophytes</taxon>
        <taxon>Chlorophyceae</taxon>
        <taxon>CS clade</taxon>
        <taxon>Chlamydomonadales</taxon>
        <taxon>Chlamydomonadales incertae sedis</taxon>
        <taxon>Edaphochlamys</taxon>
    </lineage>
</organism>
<evidence type="ECO:0000256" key="1">
    <source>
        <dbReference type="SAM" id="MobiDB-lite"/>
    </source>
</evidence>
<keyword evidence="3" id="KW-1185">Reference proteome</keyword>
<proteinExistence type="predicted"/>
<accession>A0A835Y731</accession>
<evidence type="ECO:0000313" key="3">
    <source>
        <dbReference type="Proteomes" id="UP000612055"/>
    </source>
</evidence>
<dbReference type="EMBL" id="JAEHOE010000014">
    <property type="protein sequence ID" value="KAG2497522.1"/>
    <property type="molecule type" value="Genomic_DNA"/>
</dbReference>